<evidence type="ECO:0000256" key="1">
    <source>
        <dbReference type="SAM" id="MobiDB-lite"/>
    </source>
</evidence>
<accession>A0A4U7MVJ2</accession>
<dbReference type="Proteomes" id="UP000306575">
    <property type="component" value="Unassembled WGS sequence"/>
</dbReference>
<protein>
    <recommendedName>
        <fullName evidence="4">DUF3618 domain-containing protein</fullName>
    </recommendedName>
</protein>
<feature type="region of interest" description="Disordered" evidence="1">
    <location>
        <begin position="16"/>
        <end position="53"/>
    </location>
</feature>
<reference evidence="2 3" key="1">
    <citation type="submission" date="2019-04" db="EMBL/GenBank/DDBJ databases">
        <title>Genome sequence of Pelagicola litoralis CL-ES2.</title>
        <authorList>
            <person name="Cao J."/>
        </authorList>
    </citation>
    <scope>NUCLEOTIDE SEQUENCE [LARGE SCALE GENOMIC DNA]</scope>
    <source>
        <strain evidence="2 3">CL-ES2</strain>
    </source>
</reference>
<proteinExistence type="predicted"/>
<organism evidence="2 3">
    <name type="scientific">Shimia litoralis</name>
    <dbReference type="NCBI Taxonomy" id="420403"/>
    <lineage>
        <taxon>Bacteria</taxon>
        <taxon>Pseudomonadati</taxon>
        <taxon>Pseudomonadota</taxon>
        <taxon>Alphaproteobacteria</taxon>
        <taxon>Rhodobacterales</taxon>
        <taxon>Roseobacteraceae</taxon>
    </lineage>
</organism>
<dbReference type="AlphaFoldDB" id="A0A4U7MVJ2"/>
<evidence type="ECO:0008006" key="4">
    <source>
        <dbReference type="Google" id="ProtNLM"/>
    </source>
</evidence>
<evidence type="ECO:0000313" key="2">
    <source>
        <dbReference type="EMBL" id="TKZ17160.1"/>
    </source>
</evidence>
<sequence>MATKAQLEAELAELRQQLADRTPNDPLPDQESSETDTTPHQAQDGDDVEPDFDTQVGELLAAFDDIPAKKPLLLALGVFALGYMIGRSR</sequence>
<evidence type="ECO:0000313" key="3">
    <source>
        <dbReference type="Proteomes" id="UP000306575"/>
    </source>
</evidence>
<dbReference type="OrthoDB" id="7709324at2"/>
<comment type="caution">
    <text evidence="2">The sequence shown here is derived from an EMBL/GenBank/DDBJ whole genome shotgun (WGS) entry which is preliminary data.</text>
</comment>
<gene>
    <name evidence="2" type="ORF">FAP39_15360</name>
</gene>
<name>A0A4U7MVJ2_9RHOB</name>
<dbReference type="EMBL" id="SULI01000027">
    <property type="protein sequence ID" value="TKZ17160.1"/>
    <property type="molecule type" value="Genomic_DNA"/>
</dbReference>
<dbReference type="RefSeq" id="WP_138017268.1">
    <property type="nucleotide sequence ID" value="NZ_SULI01000027.1"/>
</dbReference>
<keyword evidence="3" id="KW-1185">Reference proteome</keyword>